<dbReference type="HOGENOM" id="CLU_001695_1_0_1"/>
<dbReference type="PANTHER" id="PTHR17920">
    <property type="entry name" value="TRANSMEMBRANE AND COILED-COIL DOMAIN-CONTAINING PROTEIN 4 TMCO4"/>
    <property type="match status" value="1"/>
</dbReference>
<dbReference type="GO" id="GO:0016020">
    <property type="term" value="C:membrane"/>
    <property type="evidence" value="ECO:0007669"/>
    <property type="project" value="UniProtKB-SubCell"/>
</dbReference>
<evidence type="ECO:0000256" key="1">
    <source>
        <dbReference type="ARBA" id="ARBA00004141"/>
    </source>
</evidence>
<feature type="compositionally biased region" description="Gly residues" evidence="6">
    <location>
        <begin position="1467"/>
        <end position="1481"/>
    </location>
</feature>
<evidence type="ECO:0000313" key="8">
    <source>
        <dbReference type="EMBL" id="EPS37280.1"/>
    </source>
</evidence>
<feature type="region of interest" description="Disordered" evidence="6">
    <location>
        <begin position="146"/>
        <end position="189"/>
    </location>
</feature>
<dbReference type="Pfam" id="PF05277">
    <property type="entry name" value="DUF726"/>
    <property type="match status" value="1"/>
</dbReference>
<keyword evidence="3 7" id="KW-0812">Transmembrane</keyword>
<dbReference type="InterPro" id="IPR029058">
    <property type="entry name" value="AB_hydrolase_fold"/>
</dbReference>
<feature type="compositionally biased region" description="Polar residues" evidence="6">
    <location>
        <begin position="1358"/>
        <end position="1370"/>
    </location>
</feature>
<feature type="compositionally biased region" description="Polar residues" evidence="6">
    <location>
        <begin position="1256"/>
        <end position="1286"/>
    </location>
</feature>
<organism evidence="8 9">
    <name type="scientific">Dactylellina haptotyla (strain CBS 200.50)</name>
    <name type="common">Nematode-trapping fungus</name>
    <name type="synonym">Monacrosporium haptotylum</name>
    <dbReference type="NCBI Taxonomy" id="1284197"/>
    <lineage>
        <taxon>Eukaryota</taxon>
        <taxon>Fungi</taxon>
        <taxon>Dikarya</taxon>
        <taxon>Ascomycota</taxon>
        <taxon>Pezizomycotina</taxon>
        <taxon>Orbiliomycetes</taxon>
        <taxon>Orbiliales</taxon>
        <taxon>Orbiliaceae</taxon>
        <taxon>Dactylellina</taxon>
    </lineage>
</organism>
<feature type="compositionally biased region" description="Basic and acidic residues" evidence="6">
    <location>
        <begin position="1209"/>
        <end position="1227"/>
    </location>
</feature>
<feature type="compositionally biased region" description="Polar residues" evidence="6">
    <location>
        <begin position="385"/>
        <end position="406"/>
    </location>
</feature>
<feature type="compositionally biased region" description="Basic and acidic residues" evidence="6">
    <location>
        <begin position="407"/>
        <end position="421"/>
    </location>
</feature>
<comment type="caution">
    <text evidence="8">The sequence shown here is derived from an EMBL/GenBank/DDBJ whole genome shotgun (WGS) entry which is preliminary data.</text>
</comment>
<feature type="compositionally biased region" description="Low complexity" evidence="6">
    <location>
        <begin position="18"/>
        <end position="42"/>
    </location>
</feature>
<evidence type="ECO:0000256" key="2">
    <source>
        <dbReference type="ARBA" id="ARBA00009824"/>
    </source>
</evidence>
<feature type="compositionally biased region" description="Polar residues" evidence="6">
    <location>
        <begin position="1325"/>
        <end position="1349"/>
    </location>
</feature>
<feature type="compositionally biased region" description="Basic and acidic residues" evidence="6">
    <location>
        <begin position="1166"/>
        <end position="1175"/>
    </location>
</feature>
<evidence type="ECO:0000256" key="3">
    <source>
        <dbReference type="ARBA" id="ARBA00022692"/>
    </source>
</evidence>
<protein>
    <recommendedName>
        <fullName evidence="10">DUF726 domain protein</fullName>
    </recommendedName>
</protein>
<name>S8A2P8_DACHA</name>
<feature type="region of interest" description="Disordered" evidence="6">
    <location>
        <begin position="1166"/>
        <end position="1188"/>
    </location>
</feature>
<feature type="compositionally biased region" description="Low complexity" evidence="6">
    <location>
        <begin position="283"/>
        <end position="302"/>
    </location>
</feature>
<reference evidence="9" key="2">
    <citation type="submission" date="2013-04" db="EMBL/GenBank/DDBJ databases">
        <title>Genomic mechanisms accounting for the adaptation to parasitism in nematode-trapping fungi.</title>
        <authorList>
            <person name="Ahren D.G."/>
        </authorList>
    </citation>
    <scope>NUCLEOTIDE SEQUENCE [LARGE SCALE GENOMIC DNA]</scope>
    <source>
        <strain evidence="9">CBS 200.50</strain>
    </source>
</reference>
<feature type="compositionally biased region" description="Basic and acidic residues" evidence="6">
    <location>
        <begin position="155"/>
        <end position="169"/>
    </location>
</feature>
<feature type="compositionally biased region" description="Basic and acidic residues" evidence="6">
    <location>
        <begin position="245"/>
        <end position="264"/>
    </location>
</feature>
<evidence type="ECO:0008006" key="10">
    <source>
        <dbReference type="Google" id="ProtNLM"/>
    </source>
</evidence>
<feature type="transmembrane region" description="Helical" evidence="7">
    <location>
        <begin position="813"/>
        <end position="836"/>
    </location>
</feature>
<dbReference type="eggNOG" id="KOG2385">
    <property type="taxonomic scope" value="Eukaryota"/>
</dbReference>
<feature type="compositionally biased region" description="Polar residues" evidence="6">
    <location>
        <begin position="1429"/>
        <end position="1443"/>
    </location>
</feature>
<comment type="subcellular location">
    <subcellularLocation>
        <location evidence="1">Membrane</location>
        <topology evidence="1">Multi-pass membrane protein</topology>
    </subcellularLocation>
</comment>
<dbReference type="OrthoDB" id="277931at2759"/>
<dbReference type="OMA" id="TISGWMN"/>
<feature type="compositionally biased region" description="Low complexity" evidence="6">
    <location>
        <begin position="1444"/>
        <end position="1458"/>
    </location>
</feature>
<keyword evidence="4 7" id="KW-1133">Transmembrane helix</keyword>
<dbReference type="InterPro" id="IPR007941">
    <property type="entry name" value="DUF726"/>
</dbReference>
<gene>
    <name evidence="8" type="ORF">H072_9058</name>
</gene>
<feature type="compositionally biased region" description="Basic and acidic residues" evidence="6">
    <location>
        <begin position="341"/>
        <end position="350"/>
    </location>
</feature>
<dbReference type="SUPFAM" id="SSF53474">
    <property type="entry name" value="alpha/beta-Hydrolases"/>
    <property type="match status" value="1"/>
</dbReference>
<proteinExistence type="inferred from homology"/>
<keyword evidence="5 7" id="KW-0472">Membrane</keyword>
<feature type="compositionally biased region" description="Basic and acidic residues" evidence="6">
    <location>
        <begin position="92"/>
        <end position="105"/>
    </location>
</feature>
<evidence type="ECO:0000256" key="5">
    <source>
        <dbReference type="ARBA" id="ARBA00023136"/>
    </source>
</evidence>
<evidence type="ECO:0000256" key="7">
    <source>
        <dbReference type="SAM" id="Phobius"/>
    </source>
</evidence>
<feature type="compositionally biased region" description="Basic and acidic residues" evidence="6">
    <location>
        <begin position="1399"/>
        <end position="1411"/>
    </location>
</feature>
<feature type="region of interest" description="Disordered" evidence="6">
    <location>
        <begin position="1209"/>
        <end position="1572"/>
    </location>
</feature>
<feature type="region of interest" description="Disordered" evidence="6">
    <location>
        <begin position="1"/>
        <end position="128"/>
    </location>
</feature>
<keyword evidence="9" id="KW-1185">Reference proteome</keyword>
<evidence type="ECO:0000313" key="9">
    <source>
        <dbReference type="Proteomes" id="UP000015100"/>
    </source>
</evidence>
<evidence type="ECO:0000256" key="6">
    <source>
        <dbReference type="SAM" id="MobiDB-lite"/>
    </source>
</evidence>
<feature type="compositionally biased region" description="Polar residues" evidence="6">
    <location>
        <begin position="1511"/>
        <end position="1526"/>
    </location>
</feature>
<comment type="similarity">
    <text evidence="2">Belongs to the TMCO4 family.</text>
</comment>
<feature type="compositionally biased region" description="Basic and acidic residues" evidence="6">
    <location>
        <begin position="1562"/>
        <end position="1572"/>
    </location>
</feature>
<reference evidence="8 9" key="1">
    <citation type="journal article" date="2013" name="PLoS Genet.">
        <title>Genomic mechanisms accounting for the adaptation to parasitism in nematode-trapping fungi.</title>
        <authorList>
            <person name="Meerupati T."/>
            <person name="Andersson K.M."/>
            <person name="Friman E."/>
            <person name="Kumar D."/>
            <person name="Tunlid A."/>
            <person name="Ahren D."/>
        </authorList>
    </citation>
    <scope>NUCLEOTIDE SEQUENCE [LARGE SCALE GENOMIC DNA]</scope>
    <source>
        <strain evidence="8 9">CBS 200.50</strain>
    </source>
</reference>
<feature type="compositionally biased region" description="Low complexity" evidence="6">
    <location>
        <begin position="329"/>
        <end position="339"/>
    </location>
</feature>
<feature type="transmembrane region" description="Helical" evidence="7">
    <location>
        <begin position="770"/>
        <end position="801"/>
    </location>
</feature>
<dbReference type="EMBL" id="AQGS01000677">
    <property type="protein sequence ID" value="EPS37280.1"/>
    <property type="molecule type" value="Genomic_DNA"/>
</dbReference>
<dbReference type="PANTHER" id="PTHR17920:SF3">
    <property type="entry name" value="TRANSMEMBRANE AND COILED-COIL DOMAIN-CONTAINING PROTEIN 4"/>
    <property type="match status" value="1"/>
</dbReference>
<sequence>MPEQQQHQPSIEGGAGGSSSAAAGTAADSNNTENTPANNTAAGTSETPKAKSKPAALVEEEPELDDFGLPVFKPSGISLHFDSSDGEEDEVRSDAGRDRRDDEASSRTTGSPVREVEEKEDSGTSIGERMIERMSLEIPVAVAPVAVENASSSMNEEKEKEKEKEKEEQLQNAEPIEEEANDVPMDSTAAPRKVEALVIHFENRARAHSAASQAESIRRTDTPPPMMITKEFNPLTITAPASTAEKPDERIDTVPAPKTEESDKPIVTPPTSTVEEAAKPTDKSPTSKTEEPPTTATTTITTSKEEIASNDSITDAKTVSPKKQPPKPITIINPNSITKSDSPKTTESPREPSSATRPTHNRTVSISNQDLPSASPITPITPSAQQPSSTTEPKPAISSWSHQQSVPEEKKDEGADSRRSSGEWQEMPSYAPYDIYNDEGKLIAKEHHFSEDEEGAGEDDRMGGASKGYTRVQLDEDAQSATSMDDNTKYLFKEPVNEEEDDEEGRNPLSQLETTKDLLTEGQRIAYVGLCKLAMMEMRAELEKLVNVKKRWPKKSISIGREHMKMWSQIIMVRLYKHMDISPDEQIMIEQLSEHGLMASDLTGTLMKNARVKNPMAAEEAAKSPTPTSPPHSNRGSAVISRKGSTDRRDSEDAYFYADQTPPPAYEEKMADESVKMPSELPDSKTLDIDIRWTVLCDLFLVLISDSVYDARSRVLLELVGKHLSISWIDICKFEKKVTDALEMQESATQNWNESDILEDRAKRSRNKRYAMMGLATLGGGIVIGLSAGLLAPVIGAGLAAGFTTIGITTTGAFLGGTGGAALITTTAAISGSAIAGKAAGRRTQNVSVFEFRPLYNNKRVNLIVTISGWMNGKEDDVRLPYSTVDPIMGDIYSVLWEPEMMQSMGQTINILATEVLTQSLQQVLGSTVLMALMASLQVPMILTKLSYLLDNPWNVSLDRAWASGLILADTLMHRNLGVRPITLVGFSLGARVIFSCLRELARRNAHGLVQNVYMFGSPVVVNRDEYMAISGVVRGKFVNGYCTKDWILGYLFRATSGGIGRVAGLAPIENITGIDNVDCTEFVEGHMSYRTAIPKLLKKVDWVVLADEFSEIEEADPDQLRERQTELISEIEAARKDLEKEPTKRKWGLFGKNKDVAKKAEWETYAEEKDKPGNADDAGAQFARDGDVNEDRDNVLFDVEAIRRELALQEIEDKERAKEEKERKDAGGVAGGLRPPNVTAYNTSATPSLDIERNGQLNLPKSRPGTANTKAGSSTGVSTPNSGYATVQDKDKSPAGTARTTRTFSFGIFGGRKDSADKALVGSQAASRNSSVMDLSSKSLGYSQNHVGGSSPDLSRVTPQKAQRPSSGSLEPKSPWAGYSYEDEFGHDDGGRIQMTFEDSKFDDPYDDKPPPVPSKHTSPQKRAVSYWGQSHTSGSNSLQVRGTSPGLSSNSGTSSPRVSYDGRNEWGGGNAGNSGGGGALPVLNKSNLGVPQRKSSLGYYSPNPGYQMRSGSEWGNSTRGSASSGHGLLTGGSASGPSGVKKDKPLPHNPWNEEDEEEFGHEKEMTLSFE</sequence>
<feature type="compositionally biased region" description="Polar residues" evidence="6">
    <location>
        <begin position="351"/>
        <end position="371"/>
    </location>
</feature>
<evidence type="ECO:0000256" key="4">
    <source>
        <dbReference type="ARBA" id="ARBA00022989"/>
    </source>
</evidence>
<accession>S8A2P8</accession>
<feature type="compositionally biased region" description="Polar residues" evidence="6">
    <location>
        <begin position="1486"/>
        <end position="1497"/>
    </location>
</feature>
<feature type="region of interest" description="Disordered" evidence="6">
    <location>
        <begin position="205"/>
        <end position="432"/>
    </location>
</feature>
<feature type="compositionally biased region" description="Low complexity" evidence="6">
    <location>
        <begin position="372"/>
        <end position="384"/>
    </location>
</feature>
<feature type="region of interest" description="Disordered" evidence="6">
    <location>
        <begin position="615"/>
        <end position="665"/>
    </location>
</feature>
<dbReference type="Proteomes" id="UP000015100">
    <property type="component" value="Unassembled WGS sequence"/>
</dbReference>